<keyword evidence="2" id="KW-1185">Reference proteome</keyword>
<organism evidence="1 2">
    <name type="scientific">Thermosulfurimonas dismutans</name>
    <dbReference type="NCBI Taxonomy" id="999894"/>
    <lineage>
        <taxon>Bacteria</taxon>
        <taxon>Pseudomonadati</taxon>
        <taxon>Thermodesulfobacteriota</taxon>
        <taxon>Thermodesulfobacteria</taxon>
        <taxon>Thermodesulfobacteriales</taxon>
        <taxon>Thermodesulfobacteriaceae</taxon>
        <taxon>Thermosulfurimonas</taxon>
    </lineage>
</organism>
<comment type="caution">
    <text evidence="1">The sequence shown here is derived from an EMBL/GenBank/DDBJ whole genome shotgun (WGS) entry which is preliminary data.</text>
</comment>
<evidence type="ECO:0000313" key="2">
    <source>
        <dbReference type="Proteomes" id="UP000078390"/>
    </source>
</evidence>
<gene>
    <name evidence="1" type="ORF">TDIS_1232</name>
</gene>
<proteinExistence type="predicted"/>
<dbReference type="AlphaFoldDB" id="A0A179D3I0"/>
<name>A0A179D3I0_9BACT</name>
<reference evidence="1 2" key="1">
    <citation type="submission" date="2016-04" db="EMBL/GenBank/DDBJ databases">
        <title>Genome analysis of Thermosulfurimonas dismutans, the first thermophilic sulfur-disproportionating bacterium of the phylum Thermodesulfobacteria.</title>
        <authorList>
            <person name="Mardanov A.V."/>
            <person name="Beletsky A.V."/>
            <person name="Kadnikov V.V."/>
            <person name="Slobodkin A.I."/>
            <person name="Ravin N.V."/>
        </authorList>
    </citation>
    <scope>NUCLEOTIDE SEQUENCE [LARGE SCALE GENOMIC DNA]</scope>
    <source>
        <strain evidence="1 2">S95</strain>
    </source>
</reference>
<dbReference type="EMBL" id="LWLG01000008">
    <property type="protein sequence ID" value="OAQ20617.1"/>
    <property type="molecule type" value="Genomic_DNA"/>
</dbReference>
<sequence length="127" mass="14189">MTIVSLTLIFGVISVAFAGSRGRMIQRLWQRHERGISGLIECWRSGRPMAACKRYLEEIVSAEVGLLAYGVSPKDPRLVCGIASKEEGLNVSRFVYELILQRFEKQTGWRPTATFPVSIETGNNNNS</sequence>
<accession>A0A179D3I0</accession>
<dbReference type="Proteomes" id="UP000078390">
    <property type="component" value="Unassembled WGS sequence"/>
</dbReference>
<evidence type="ECO:0000313" key="1">
    <source>
        <dbReference type="EMBL" id="OAQ20617.1"/>
    </source>
</evidence>
<dbReference type="STRING" id="999894.TDIS_1232"/>
<protein>
    <submittedName>
        <fullName evidence="1">Uncharacterized protein</fullName>
    </submittedName>
</protein>